<accession>A0A8H5ZBC7</accession>
<gene>
    <name evidence="10" type="ORF">GGP41_008829</name>
</gene>
<dbReference type="EMBL" id="WNKQ01000021">
    <property type="protein sequence ID" value="KAF5844895.1"/>
    <property type="molecule type" value="Genomic_DNA"/>
</dbReference>
<protein>
    <recommendedName>
        <fullName evidence="9">Major facilitator superfamily (MFS) profile domain-containing protein</fullName>
    </recommendedName>
</protein>
<sequence length="565" mass="61453">MPGGGVVPVTGTADVSRVEAPVTVRAYLIVAFAAFGGIFFGYDTGWMGGVLNMDYFIKQYTGAEYPDVKFPGLGPLDPQITDYRKSTFVIAPWQQSLVTSILSAGTFFGAIAAGDIADFIGRRITIILGCAIFMVGGILETASTGLGVMTAGRLIAGFGVGFISSIVILYMSEIAPKKVRGAIVAGYQFCITIGILLANCVVYATQERRDTGSYRIPIAIQFLWAIILAVGLALLPESPRFWVKKGKLDKAANALGRVRGQPTDSEYIQDELAEIIANHEYEMSVVPQTSYLGSWMSCFEGKIAKPSSNARRTTLGIFMQAMQQLTGINFIFYFGPVFFQQLGSIDNPFLISLVTTLVNVLSTPASFVMVEKIGRRPLLIFGAAGMVVMQFIVGAIGATAGKNTADHPANPNATRAMIAFICLNISVFATTWGPCAWIVIGEIFPLTIRSRGVGLSTASNWFWNCIIGIITPYLVADRKDSARLGSNVFFLWGSLCCISFLFAYFFVPETKGLTLEQVDKMLEESTPRTSRKWKPHSTFAAEMNLAEKHIEIPVENVTTKRETSV</sequence>
<name>A0A8H5ZBC7_COCSA</name>
<dbReference type="InterPro" id="IPR003663">
    <property type="entry name" value="Sugar/inositol_transpt"/>
</dbReference>
<dbReference type="Pfam" id="PF00083">
    <property type="entry name" value="Sugar_tr"/>
    <property type="match status" value="1"/>
</dbReference>
<dbReference type="Proteomes" id="UP000624244">
    <property type="component" value="Unassembled WGS sequence"/>
</dbReference>
<evidence type="ECO:0000256" key="8">
    <source>
        <dbReference type="SAM" id="Phobius"/>
    </source>
</evidence>
<evidence type="ECO:0000313" key="11">
    <source>
        <dbReference type="Proteomes" id="UP000624244"/>
    </source>
</evidence>
<feature type="transmembrane region" description="Helical" evidence="8">
    <location>
        <begin position="216"/>
        <end position="235"/>
    </location>
</feature>
<dbReference type="InterPro" id="IPR005829">
    <property type="entry name" value="Sugar_transporter_CS"/>
</dbReference>
<feature type="transmembrane region" description="Helical" evidence="8">
    <location>
        <begin position="24"/>
        <end position="42"/>
    </location>
</feature>
<feature type="transmembrane region" description="Helical" evidence="8">
    <location>
        <begin position="154"/>
        <end position="172"/>
    </location>
</feature>
<evidence type="ECO:0000256" key="1">
    <source>
        <dbReference type="ARBA" id="ARBA00004141"/>
    </source>
</evidence>
<evidence type="ECO:0000256" key="2">
    <source>
        <dbReference type="ARBA" id="ARBA00010992"/>
    </source>
</evidence>
<keyword evidence="5 8" id="KW-1133">Transmembrane helix</keyword>
<feature type="transmembrane region" description="Helical" evidence="8">
    <location>
        <begin position="377"/>
        <end position="398"/>
    </location>
</feature>
<evidence type="ECO:0000256" key="5">
    <source>
        <dbReference type="ARBA" id="ARBA00022989"/>
    </source>
</evidence>
<dbReference type="InterPro" id="IPR005828">
    <property type="entry name" value="MFS_sugar_transport-like"/>
</dbReference>
<feature type="transmembrane region" description="Helical" evidence="8">
    <location>
        <begin position="93"/>
        <end position="114"/>
    </location>
</feature>
<feature type="transmembrane region" description="Helical" evidence="8">
    <location>
        <begin position="418"/>
        <end position="440"/>
    </location>
</feature>
<evidence type="ECO:0000256" key="4">
    <source>
        <dbReference type="ARBA" id="ARBA00022692"/>
    </source>
</evidence>
<dbReference type="InterPro" id="IPR036259">
    <property type="entry name" value="MFS_trans_sf"/>
</dbReference>
<feature type="transmembrane region" description="Helical" evidence="8">
    <location>
        <begin position="126"/>
        <end position="148"/>
    </location>
</feature>
<dbReference type="OMA" id="WGSLCCI"/>
<evidence type="ECO:0000256" key="7">
    <source>
        <dbReference type="RuleBase" id="RU003346"/>
    </source>
</evidence>
<dbReference type="FunFam" id="1.20.1250.20:FF:000180">
    <property type="entry name" value="MFS monosaccharide transporter"/>
    <property type="match status" value="1"/>
</dbReference>
<dbReference type="PANTHER" id="PTHR48022:SF61">
    <property type="entry name" value="HIGH AFFINITY GLUCOSE TRANSPORTER RGT2"/>
    <property type="match status" value="1"/>
</dbReference>
<dbReference type="GO" id="GO:0005351">
    <property type="term" value="F:carbohydrate:proton symporter activity"/>
    <property type="evidence" value="ECO:0007669"/>
    <property type="project" value="TreeGrafter"/>
</dbReference>
<reference evidence="10" key="1">
    <citation type="submission" date="2019-11" db="EMBL/GenBank/DDBJ databases">
        <title>Bipolaris sorokiniana Genome sequencing.</title>
        <authorList>
            <person name="Wang H."/>
        </authorList>
    </citation>
    <scope>NUCLEOTIDE SEQUENCE</scope>
</reference>
<dbReference type="Gene3D" id="1.20.1250.20">
    <property type="entry name" value="MFS general substrate transporter like domains"/>
    <property type="match status" value="1"/>
</dbReference>
<evidence type="ECO:0000256" key="3">
    <source>
        <dbReference type="ARBA" id="ARBA00022448"/>
    </source>
</evidence>
<dbReference type="PANTHER" id="PTHR48022">
    <property type="entry name" value="PLASTIDIC GLUCOSE TRANSPORTER 4"/>
    <property type="match status" value="1"/>
</dbReference>
<dbReference type="PROSITE" id="PS50850">
    <property type="entry name" value="MFS"/>
    <property type="match status" value="1"/>
</dbReference>
<dbReference type="PROSITE" id="PS00216">
    <property type="entry name" value="SUGAR_TRANSPORT_1"/>
    <property type="match status" value="2"/>
</dbReference>
<feature type="transmembrane region" description="Helical" evidence="8">
    <location>
        <begin position="349"/>
        <end position="370"/>
    </location>
</feature>
<proteinExistence type="inferred from homology"/>
<dbReference type="InterPro" id="IPR020846">
    <property type="entry name" value="MFS_dom"/>
</dbReference>
<keyword evidence="4 8" id="KW-0812">Transmembrane</keyword>
<dbReference type="CDD" id="cd17356">
    <property type="entry name" value="MFS_HXT"/>
    <property type="match status" value="1"/>
</dbReference>
<dbReference type="InterPro" id="IPR050360">
    <property type="entry name" value="MFS_Sugar_Transporters"/>
</dbReference>
<dbReference type="AlphaFoldDB" id="A0A8H5ZBC7"/>
<evidence type="ECO:0000256" key="6">
    <source>
        <dbReference type="ARBA" id="ARBA00023136"/>
    </source>
</evidence>
<feature type="transmembrane region" description="Helical" evidence="8">
    <location>
        <begin position="184"/>
        <end position="204"/>
    </location>
</feature>
<comment type="subcellular location">
    <subcellularLocation>
        <location evidence="1">Membrane</location>
        <topology evidence="1">Multi-pass membrane protein</topology>
    </subcellularLocation>
</comment>
<dbReference type="GO" id="GO:0016020">
    <property type="term" value="C:membrane"/>
    <property type="evidence" value="ECO:0007669"/>
    <property type="project" value="UniProtKB-SubCell"/>
</dbReference>
<comment type="similarity">
    <text evidence="2 7">Belongs to the major facilitator superfamily. Sugar transporter (TC 2.A.1.1) family.</text>
</comment>
<evidence type="ECO:0000313" key="10">
    <source>
        <dbReference type="EMBL" id="KAF5844895.1"/>
    </source>
</evidence>
<feature type="domain" description="Major facilitator superfamily (MFS) profile" evidence="9">
    <location>
        <begin position="29"/>
        <end position="511"/>
    </location>
</feature>
<organism evidence="10 11">
    <name type="scientific">Cochliobolus sativus</name>
    <name type="common">Common root rot and spot blotch fungus</name>
    <name type="synonym">Bipolaris sorokiniana</name>
    <dbReference type="NCBI Taxonomy" id="45130"/>
    <lineage>
        <taxon>Eukaryota</taxon>
        <taxon>Fungi</taxon>
        <taxon>Dikarya</taxon>
        <taxon>Ascomycota</taxon>
        <taxon>Pezizomycotina</taxon>
        <taxon>Dothideomycetes</taxon>
        <taxon>Pleosporomycetidae</taxon>
        <taxon>Pleosporales</taxon>
        <taxon>Pleosporineae</taxon>
        <taxon>Pleosporaceae</taxon>
        <taxon>Bipolaris</taxon>
    </lineage>
</organism>
<dbReference type="PROSITE" id="PS00217">
    <property type="entry name" value="SUGAR_TRANSPORT_2"/>
    <property type="match status" value="1"/>
</dbReference>
<dbReference type="PRINTS" id="PR00171">
    <property type="entry name" value="SUGRTRNSPORT"/>
</dbReference>
<feature type="transmembrane region" description="Helical" evidence="8">
    <location>
        <begin position="452"/>
        <end position="476"/>
    </location>
</feature>
<dbReference type="SUPFAM" id="SSF103473">
    <property type="entry name" value="MFS general substrate transporter"/>
    <property type="match status" value="1"/>
</dbReference>
<feature type="transmembrane region" description="Helical" evidence="8">
    <location>
        <begin position="488"/>
        <end position="507"/>
    </location>
</feature>
<keyword evidence="6 8" id="KW-0472">Membrane</keyword>
<keyword evidence="3 7" id="KW-0813">Transport</keyword>
<evidence type="ECO:0000259" key="9">
    <source>
        <dbReference type="PROSITE" id="PS50850"/>
    </source>
</evidence>
<feature type="transmembrane region" description="Helical" evidence="8">
    <location>
        <begin position="315"/>
        <end position="334"/>
    </location>
</feature>
<dbReference type="NCBIfam" id="TIGR00879">
    <property type="entry name" value="SP"/>
    <property type="match status" value="1"/>
</dbReference>
<comment type="caution">
    <text evidence="10">The sequence shown here is derived from an EMBL/GenBank/DDBJ whole genome shotgun (WGS) entry which is preliminary data.</text>
</comment>